<comment type="caution">
    <text evidence="1">The sequence shown here is derived from an EMBL/GenBank/DDBJ whole genome shotgun (WGS) entry which is preliminary data.</text>
</comment>
<protein>
    <submittedName>
        <fullName evidence="1">Uncharacterized protein</fullName>
    </submittedName>
</protein>
<dbReference type="AlphaFoldDB" id="A0A7Y0Q4C2"/>
<gene>
    <name evidence="1" type="ORF">HIJ39_16065</name>
</gene>
<evidence type="ECO:0000313" key="1">
    <source>
        <dbReference type="EMBL" id="NMP23851.1"/>
    </source>
</evidence>
<dbReference type="Proteomes" id="UP000533476">
    <property type="component" value="Unassembled WGS sequence"/>
</dbReference>
<dbReference type="EMBL" id="JABBVZ010000069">
    <property type="protein sequence ID" value="NMP23851.1"/>
    <property type="molecule type" value="Genomic_DNA"/>
</dbReference>
<sequence>MREPEVHETKKPFNYAIYLYDMNADDVFDHDRHIIVDSSLGVIEEEEEHLEHH</sequence>
<reference evidence="1 2" key="1">
    <citation type="submission" date="2020-04" db="EMBL/GenBank/DDBJ databases">
        <authorList>
            <person name="Zhang R."/>
            <person name="Schippers A."/>
        </authorList>
    </citation>
    <scope>NUCLEOTIDE SEQUENCE [LARGE SCALE GENOMIC DNA]</scope>
    <source>
        <strain evidence="1 2">DSM 109850</strain>
    </source>
</reference>
<name>A0A7Y0Q4C2_9FIRM</name>
<organism evidence="1 2">
    <name type="scientific">Sulfobacillus harzensis</name>
    <dbReference type="NCBI Taxonomy" id="2729629"/>
    <lineage>
        <taxon>Bacteria</taxon>
        <taxon>Bacillati</taxon>
        <taxon>Bacillota</taxon>
        <taxon>Clostridia</taxon>
        <taxon>Eubacteriales</taxon>
        <taxon>Clostridiales Family XVII. Incertae Sedis</taxon>
        <taxon>Sulfobacillus</taxon>
    </lineage>
</organism>
<dbReference type="RefSeq" id="WP_169101470.1">
    <property type="nucleotide sequence ID" value="NZ_JABBVZ010000069.1"/>
</dbReference>
<proteinExistence type="predicted"/>
<accession>A0A7Y0Q4C2</accession>
<evidence type="ECO:0000313" key="2">
    <source>
        <dbReference type="Proteomes" id="UP000533476"/>
    </source>
</evidence>
<keyword evidence="2" id="KW-1185">Reference proteome</keyword>